<dbReference type="GO" id="GO:0005789">
    <property type="term" value="C:endoplasmic reticulum membrane"/>
    <property type="evidence" value="ECO:0007669"/>
    <property type="project" value="UniProtKB-SubCell"/>
</dbReference>
<keyword evidence="3 10" id="KW-0813">Transport</keyword>
<keyword evidence="11" id="KW-1185">Reference proteome</keyword>
<comment type="function">
    <text evidence="10">Mediator of sterol homeostasis involved in sterol uptake, trafficking and distribution into membranes.</text>
</comment>
<dbReference type="GO" id="GO:0005794">
    <property type="term" value="C:Golgi apparatus"/>
    <property type="evidence" value="ECO:0007669"/>
    <property type="project" value="TreeGrafter"/>
</dbReference>
<reference evidence="12" key="1">
    <citation type="submission" date="2017-02" db="UniProtKB">
        <authorList>
            <consortium name="WormBaseParasite"/>
        </authorList>
    </citation>
    <scope>IDENTIFICATION</scope>
</reference>
<evidence type="ECO:0000313" key="11">
    <source>
        <dbReference type="Proteomes" id="UP000038045"/>
    </source>
</evidence>
<evidence type="ECO:0000256" key="5">
    <source>
        <dbReference type="ARBA" id="ARBA00022824"/>
    </source>
</evidence>
<keyword evidence="9 10" id="KW-0472">Membrane</keyword>
<comment type="subcellular location">
    <subcellularLocation>
        <location evidence="1 10">Endoplasmic reticulum membrane</location>
        <topology evidence="1 10">Multi-pass membrane protein</topology>
    </subcellularLocation>
</comment>
<keyword evidence="8 10" id="KW-0443">Lipid metabolism</keyword>
<protein>
    <recommendedName>
        <fullName evidence="10">Protein ARV</fullName>
    </recommendedName>
</protein>
<evidence type="ECO:0000256" key="8">
    <source>
        <dbReference type="ARBA" id="ARBA00023098"/>
    </source>
</evidence>
<dbReference type="WBParaSite" id="PTRK_0000720700.1">
    <property type="protein sequence ID" value="PTRK_0000720700.1"/>
    <property type="gene ID" value="PTRK_0000720700"/>
</dbReference>
<keyword evidence="5 10" id="KW-0256">Endoplasmic reticulum</keyword>
<dbReference type="STRING" id="131310.A0A0N4ZH43"/>
<keyword evidence="4 10" id="KW-0812">Transmembrane</keyword>
<evidence type="ECO:0000256" key="6">
    <source>
        <dbReference type="ARBA" id="ARBA00022989"/>
    </source>
</evidence>
<organism evidence="11 12">
    <name type="scientific">Parastrongyloides trichosuri</name>
    <name type="common">Possum-specific nematode worm</name>
    <dbReference type="NCBI Taxonomy" id="131310"/>
    <lineage>
        <taxon>Eukaryota</taxon>
        <taxon>Metazoa</taxon>
        <taxon>Ecdysozoa</taxon>
        <taxon>Nematoda</taxon>
        <taxon>Chromadorea</taxon>
        <taxon>Rhabditida</taxon>
        <taxon>Tylenchina</taxon>
        <taxon>Panagrolaimomorpha</taxon>
        <taxon>Strongyloidoidea</taxon>
        <taxon>Strongyloididae</taxon>
        <taxon>Parastrongyloides</taxon>
    </lineage>
</organism>
<evidence type="ECO:0000256" key="1">
    <source>
        <dbReference type="ARBA" id="ARBA00004477"/>
    </source>
</evidence>
<dbReference type="GO" id="GO:0032366">
    <property type="term" value="P:intracellular sterol transport"/>
    <property type="evidence" value="ECO:0007669"/>
    <property type="project" value="UniProtKB-UniRule"/>
</dbReference>
<evidence type="ECO:0000256" key="7">
    <source>
        <dbReference type="ARBA" id="ARBA00023055"/>
    </source>
</evidence>
<feature type="transmembrane region" description="Helical" evidence="10">
    <location>
        <begin position="179"/>
        <end position="197"/>
    </location>
</feature>
<name>A0A0N4ZH43_PARTI</name>
<sequence>MIFVSRKNNICINCGKSADNLYHQYNENIIRLSTCKYCNEYVDKYVEDDYPLICIDIFLQNIKAYRHVIINENAINRITVILVLLINETFVKWYSVSKEIEKEKAINDIHHFAAIFYMVSVQTLFEYIAYCVFLQLLYIIFTKKTIQLVNVVSFFNNCILGSYGYTYKTLVIIWNIEEHWSTITLISLMLIFSHIQIQRTLYPTLSKNLVSFCVIISLIFKEYVKYYISNHFIIKE</sequence>
<dbReference type="GO" id="GO:0032541">
    <property type="term" value="C:cortical endoplasmic reticulum"/>
    <property type="evidence" value="ECO:0007669"/>
    <property type="project" value="TreeGrafter"/>
</dbReference>
<dbReference type="GO" id="GO:0097036">
    <property type="term" value="P:regulation of plasma membrane sterol distribution"/>
    <property type="evidence" value="ECO:0007669"/>
    <property type="project" value="UniProtKB-UniRule"/>
</dbReference>
<dbReference type="Proteomes" id="UP000038045">
    <property type="component" value="Unplaced"/>
</dbReference>
<evidence type="ECO:0000256" key="3">
    <source>
        <dbReference type="ARBA" id="ARBA00022448"/>
    </source>
</evidence>
<dbReference type="PANTHER" id="PTHR14467:SF0">
    <property type="entry name" value="PROTEIN ARV1"/>
    <property type="match status" value="1"/>
</dbReference>
<evidence type="ECO:0000256" key="9">
    <source>
        <dbReference type="ARBA" id="ARBA00023136"/>
    </source>
</evidence>
<evidence type="ECO:0000256" key="4">
    <source>
        <dbReference type="ARBA" id="ARBA00022692"/>
    </source>
</evidence>
<evidence type="ECO:0000256" key="10">
    <source>
        <dbReference type="RuleBase" id="RU368065"/>
    </source>
</evidence>
<proteinExistence type="inferred from homology"/>
<dbReference type="AlphaFoldDB" id="A0A0N4ZH43"/>
<dbReference type="GO" id="GO:0006665">
    <property type="term" value="P:sphingolipid metabolic process"/>
    <property type="evidence" value="ECO:0007669"/>
    <property type="project" value="TreeGrafter"/>
</dbReference>
<keyword evidence="7 10" id="KW-0445">Lipid transport</keyword>
<feature type="transmembrane region" description="Helical" evidence="10">
    <location>
        <begin position="74"/>
        <end position="94"/>
    </location>
</feature>
<dbReference type="PANTHER" id="PTHR14467">
    <property type="entry name" value="ARV1"/>
    <property type="match status" value="1"/>
</dbReference>
<feature type="transmembrane region" description="Helical" evidence="10">
    <location>
        <begin position="148"/>
        <end position="167"/>
    </location>
</feature>
<comment type="similarity">
    <text evidence="2 10">Belongs to the ARV1 family.</text>
</comment>
<dbReference type="GO" id="GO:0016125">
    <property type="term" value="P:sterol metabolic process"/>
    <property type="evidence" value="ECO:0007669"/>
    <property type="project" value="UniProtKB-UniRule"/>
</dbReference>
<feature type="transmembrane region" description="Helical" evidence="10">
    <location>
        <begin position="114"/>
        <end position="141"/>
    </location>
</feature>
<accession>A0A0N4ZH43</accession>
<dbReference type="InterPro" id="IPR007290">
    <property type="entry name" value="Arv1"/>
</dbReference>
<evidence type="ECO:0000313" key="12">
    <source>
        <dbReference type="WBParaSite" id="PTRK_0000720700.1"/>
    </source>
</evidence>
<keyword evidence="6 10" id="KW-1133">Transmembrane helix</keyword>
<evidence type="ECO:0000256" key="2">
    <source>
        <dbReference type="ARBA" id="ARBA00009187"/>
    </source>
</evidence>
<dbReference type="Pfam" id="PF04161">
    <property type="entry name" value="Arv1"/>
    <property type="match status" value="1"/>
</dbReference>